<keyword evidence="4" id="KW-0521">NADP</keyword>
<dbReference type="eggNOG" id="KOG0134">
    <property type="taxonomic scope" value="Eukaryota"/>
</dbReference>
<keyword evidence="5" id="KW-0560">Oxidoreductase</keyword>
<dbReference type="InterPro" id="IPR013785">
    <property type="entry name" value="Aldolase_TIM"/>
</dbReference>
<evidence type="ECO:0000256" key="2">
    <source>
        <dbReference type="ARBA" id="ARBA00022630"/>
    </source>
</evidence>
<keyword evidence="3" id="KW-0288">FMN</keyword>
<dbReference type="GeneID" id="19157668"/>
<dbReference type="Gene3D" id="3.20.20.70">
    <property type="entry name" value="Aldolase class I"/>
    <property type="match status" value="1"/>
</dbReference>
<name>W9YXJ1_9EURO</name>
<evidence type="ECO:0000259" key="6">
    <source>
        <dbReference type="Pfam" id="PF00724"/>
    </source>
</evidence>
<gene>
    <name evidence="7" type="ORF">A1O1_02769</name>
</gene>
<keyword evidence="8" id="KW-1185">Reference proteome</keyword>
<evidence type="ECO:0000256" key="4">
    <source>
        <dbReference type="ARBA" id="ARBA00022857"/>
    </source>
</evidence>
<reference evidence="7 8" key="1">
    <citation type="submission" date="2013-03" db="EMBL/GenBank/DDBJ databases">
        <title>The Genome Sequence of Capronia coronata CBS 617.96.</title>
        <authorList>
            <consortium name="The Broad Institute Genomics Platform"/>
            <person name="Cuomo C."/>
            <person name="de Hoog S."/>
            <person name="Gorbushina A."/>
            <person name="Walker B."/>
            <person name="Young S.K."/>
            <person name="Zeng Q."/>
            <person name="Gargeya S."/>
            <person name="Fitzgerald M."/>
            <person name="Haas B."/>
            <person name="Abouelleil A."/>
            <person name="Allen A.W."/>
            <person name="Alvarado L."/>
            <person name="Arachchi H.M."/>
            <person name="Berlin A.M."/>
            <person name="Chapman S.B."/>
            <person name="Gainer-Dewar J."/>
            <person name="Goldberg J."/>
            <person name="Griggs A."/>
            <person name="Gujja S."/>
            <person name="Hansen M."/>
            <person name="Howarth C."/>
            <person name="Imamovic A."/>
            <person name="Ireland A."/>
            <person name="Larimer J."/>
            <person name="McCowan C."/>
            <person name="Murphy C."/>
            <person name="Pearson M."/>
            <person name="Poon T.W."/>
            <person name="Priest M."/>
            <person name="Roberts A."/>
            <person name="Saif S."/>
            <person name="Shea T."/>
            <person name="Sisk P."/>
            <person name="Sykes S."/>
            <person name="Wortman J."/>
            <person name="Nusbaum C."/>
            <person name="Birren B."/>
        </authorList>
    </citation>
    <scope>NUCLEOTIDE SEQUENCE [LARGE SCALE GENOMIC DNA]</scope>
    <source>
        <strain evidence="7 8">CBS 617.96</strain>
    </source>
</reference>
<dbReference type="HOGENOM" id="CLU_012153_2_1_1"/>
<dbReference type="EMBL" id="AMWN01000002">
    <property type="protein sequence ID" value="EXJ94375.1"/>
    <property type="molecule type" value="Genomic_DNA"/>
</dbReference>
<dbReference type="Proteomes" id="UP000019484">
    <property type="component" value="Unassembled WGS sequence"/>
</dbReference>
<comment type="cofactor">
    <cofactor evidence="1">
        <name>FMN</name>
        <dbReference type="ChEBI" id="CHEBI:58210"/>
    </cofactor>
</comment>
<evidence type="ECO:0000256" key="1">
    <source>
        <dbReference type="ARBA" id="ARBA00001917"/>
    </source>
</evidence>
<evidence type="ECO:0000313" key="7">
    <source>
        <dbReference type="EMBL" id="EXJ94375.1"/>
    </source>
</evidence>
<sequence length="421" mass="45792">MSLGTLPPQVDGVQEAKPAPVKNLPMPGIPYFHPIQRPAPGTFLGMLDSTQPRPLLFTPITIRGVTFQNRVWVSPMCQYSSPDGQLTDWHVAQLGSYACRGASLVMVEAASVTATGRTTPEDAGLWKEEQIPSFARAVQAIHSQGQKAGAQLGHGGRKSSMLAPWLGVGVAVKEANGFLGDVVAPSPIAYDELYPVPREMTIEEIQECIQAFAQAAKRAVAAGFDVVEIHAAHGYLIHTFLSPVSNHRTDLYGGSFENRIRFAVEIVTAIRAEIPEGMPLFFRVSATDCLENGRGWDIEDTVKMTRILKGRGVDLLDVSTSGLHPDQKIAVGPAYQAPFAEIVKTQIPDIFVGSVGILHQPEVANHVLETGQADVVLIGREFSRNPSYVLTLATELGVKVKWPIQLHRAEPSYRGRRLLNL</sequence>
<dbReference type="SUPFAM" id="SSF51395">
    <property type="entry name" value="FMN-linked oxidoreductases"/>
    <property type="match status" value="1"/>
</dbReference>
<keyword evidence="2" id="KW-0285">Flavoprotein</keyword>
<dbReference type="PANTHER" id="PTHR43303:SF4">
    <property type="entry name" value="NADPH DEHYDROGENASE C23G7.10C-RELATED"/>
    <property type="match status" value="1"/>
</dbReference>
<evidence type="ECO:0000256" key="5">
    <source>
        <dbReference type="ARBA" id="ARBA00023002"/>
    </source>
</evidence>
<dbReference type="AlphaFoldDB" id="W9YXJ1"/>
<dbReference type="GO" id="GO:0050661">
    <property type="term" value="F:NADP binding"/>
    <property type="evidence" value="ECO:0007669"/>
    <property type="project" value="InterPro"/>
</dbReference>
<dbReference type="CDD" id="cd02932">
    <property type="entry name" value="OYE_YqiM_FMN"/>
    <property type="match status" value="1"/>
</dbReference>
<comment type="caution">
    <text evidence="7">The sequence shown here is derived from an EMBL/GenBank/DDBJ whole genome shotgun (WGS) entry which is preliminary data.</text>
</comment>
<dbReference type="RefSeq" id="XP_007721869.1">
    <property type="nucleotide sequence ID" value="XM_007723679.1"/>
</dbReference>
<dbReference type="Pfam" id="PF00724">
    <property type="entry name" value="Oxidored_FMN"/>
    <property type="match status" value="1"/>
</dbReference>
<feature type="domain" description="NADH:flavin oxidoreductase/NADH oxidase N-terminal" evidence="6">
    <location>
        <begin position="56"/>
        <end position="395"/>
    </location>
</feature>
<dbReference type="GO" id="GO:0010181">
    <property type="term" value="F:FMN binding"/>
    <property type="evidence" value="ECO:0007669"/>
    <property type="project" value="InterPro"/>
</dbReference>
<organism evidence="7 8">
    <name type="scientific">Capronia coronata CBS 617.96</name>
    <dbReference type="NCBI Taxonomy" id="1182541"/>
    <lineage>
        <taxon>Eukaryota</taxon>
        <taxon>Fungi</taxon>
        <taxon>Dikarya</taxon>
        <taxon>Ascomycota</taxon>
        <taxon>Pezizomycotina</taxon>
        <taxon>Eurotiomycetes</taxon>
        <taxon>Chaetothyriomycetidae</taxon>
        <taxon>Chaetothyriales</taxon>
        <taxon>Herpotrichiellaceae</taxon>
        <taxon>Capronia</taxon>
    </lineage>
</organism>
<dbReference type="OrthoDB" id="72788at2759"/>
<accession>W9YXJ1</accession>
<dbReference type="InterPro" id="IPR044152">
    <property type="entry name" value="YqjM-like"/>
</dbReference>
<protein>
    <recommendedName>
        <fullName evidence="6">NADH:flavin oxidoreductase/NADH oxidase N-terminal domain-containing protein</fullName>
    </recommendedName>
</protein>
<evidence type="ECO:0000313" key="8">
    <source>
        <dbReference type="Proteomes" id="UP000019484"/>
    </source>
</evidence>
<proteinExistence type="predicted"/>
<dbReference type="STRING" id="1182541.W9YXJ1"/>
<dbReference type="GO" id="GO:0003959">
    <property type="term" value="F:NADPH dehydrogenase activity"/>
    <property type="evidence" value="ECO:0007669"/>
    <property type="project" value="InterPro"/>
</dbReference>
<dbReference type="InterPro" id="IPR001155">
    <property type="entry name" value="OxRdtase_FMN_N"/>
</dbReference>
<dbReference type="PANTHER" id="PTHR43303">
    <property type="entry name" value="NADPH DEHYDROGENASE C23G7.10C-RELATED"/>
    <property type="match status" value="1"/>
</dbReference>
<evidence type="ECO:0000256" key="3">
    <source>
        <dbReference type="ARBA" id="ARBA00022643"/>
    </source>
</evidence>